<dbReference type="GO" id="GO:0000731">
    <property type="term" value="P:DNA synthesis involved in DNA repair"/>
    <property type="evidence" value="ECO:0007669"/>
    <property type="project" value="TreeGrafter"/>
</dbReference>
<keyword evidence="6 9" id="KW-0547">Nucleotide-binding</keyword>
<reference evidence="11 12" key="1">
    <citation type="journal article" date="2011" name="Front. Microbiol.">
        <title>Genomic signatures of strain selection and enhancement in Bacillus atrophaeus var. globigii, a historical biowarfare simulant.</title>
        <authorList>
            <person name="Gibbons H.S."/>
            <person name="Broomall S.M."/>
            <person name="McNew L.A."/>
            <person name="Daligault H."/>
            <person name="Chapman C."/>
            <person name="Bruce D."/>
            <person name="Karavis M."/>
            <person name="Krepps M."/>
            <person name="McGregor P.A."/>
            <person name="Hong C."/>
            <person name="Park K.H."/>
            <person name="Akmal A."/>
            <person name="Feldman A."/>
            <person name="Lin J.S."/>
            <person name="Chang W.E."/>
            <person name="Higgs B.W."/>
            <person name="Demirev P."/>
            <person name="Lindquist J."/>
            <person name="Liem A."/>
            <person name="Fochler E."/>
            <person name="Read T.D."/>
            <person name="Tapia R."/>
            <person name="Johnson S."/>
            <person name="Bishop-Lilly K.A."/>
            <person name="Detter C."/>
            <person name="Han C."/>
            <person name="Sozhamannan S."/>
            <person name="Rosenzweig C.N."/>
            <person name="Skowronski E.W."/>
        </authorList>
    </citation>
    <scope>NUCLEOTIDE SEQUENCE [LARGE SCALE GENOMIC DNA]</scope>
    <source>
        <strain evidence="11 12">CC-PW-9</strain>
    </source>
</reference>
<proteinExistence type="inferred from homology"/>
<dbReference type="GO" id="GO:0005737">
    <property type="term" value="C:cytoplasm"/>
    <property type="evidence" value="ECO:0007669"/>
    <property type="project" value="UniProtKB-SubCell"/>
</dbReference>
<dbReference type="InterPro" id="IPR027417">
    <property type="entry name" value="P-loop_NTPase"/>
</dbReference>
<dbReference type="NCBIfam" id="TIGR00611">
    <property type="entry name" value="recf"/>
    <property type="match status" value="1"/>
</dbReference>
<dbReference type="PROSITE" id="PS00617">
    <property type="entry name" value="RECF_1"/>
    <property type="match status" value="1"/>
</dbReference>
<dbReference type="GO" id="GO:0006302">
    <property type="term" value="P:double-strand break repair"/>
    <property type="evidence" value="ECO:0007669"/>
    <property type="project" value="TreeGrafter"/>
</dbReference>
<keyword evidence="9" id="KW-0742">SOS response</keyword>
<keyword evidence="8 9" id="KW-0238">DNA-binding</keyword>
<dbReference type="PANTHER" id="PTHR32182">
    <property type="entry name" value="DNA REPLICATION AND REPAIR PROTEIN RECF"/>
    <property type="match status" value="1"/>
</dbReference>
<organism evidence="11 12">
    <name type="scientific">Idiomarina tyrosinivorans</name>
    <dbReference type="NCBI Taxonomy" id="1445662"/>
    <lineage>
        <taxon>Bacteria</taxon>
        <taxon>Pseudomonadati</taxon>
        <taxon>Pseudomonadota</taxon>
        <taxon>Gammaproteobacteria</taxon>
        <taxon>Alteromonadales</taxon>
        <taxon>Idiomarinaceae</taxon>
        <taxon>Idiomarina</taxon>
    </lineage>
</organism>
<dbReference type="RefSeq" id="WP_126841023.1">
    <property type="nucleotide sequence ID" value="NZ_PIQH01000002.1"/>
</dbReference>
<dbReference type="PANTHER" id="PTHR32182:SF0">
    <property type="entry name" value="DNA REPLICATION AND REPAIR PROTEIN RECF"/>
    <property type="match status" value="1"/>
</dbReference>
<dbReference type="Gene3D" id="3.40.50.300">
    <property type="entry name" value="P-loop containing nucleotide triphosphate hydrolases"/>
    <property type="match status" value="1"/>
</dbReference>
<evidence type="ECO:0000256" key="4">
    <source>
        <dbReference type="ARBA" id="ARBA00022490"/>
    </source>
</evidence>
<evidence type="ECO:0000256" key="8">
    <source>
        <dbReference type="ARBA" id="ARBA00023125"/>
    </source>
</evidence>
<dbReference type="GO" id="GO:0005524">
    <property type="term" value="F:ATP binding"/>
    <property type="evidence" value="ECO:0007669"/>
    <property type="project" value="UniProtKB-UniRule"/>
</dbReference>
<evidence type="ECO:0000256" key="7">
    <source>
        <dbReference type="ARBA" id="ARBA00022840"/>
    </source>
</evidence>
<dbReference type="HAMAP" id="MF_00365">
    <property type="entry name" value="RecF"/>
    <property type="match status" value="1"/>
</dbReference>
<evidence type="ECO:0000313" key="12">
    <source>
        <dbReference type="Proteomes" id="UP000287996"/>
    </source>
</evidence>
<sequence>MFIKTLRLEHFRNFSNASLSPSKGINVIAGANGSGKTSLLESIYCFGFGRSFRPGSFRQLIQHEREQFTLFAETLESESTHKLGFRRSVNGETTLRIDSANEPKLSNLARHVPLQLLTPESVELILGGPKNRRQYLDWGVFHVEHQFYSLWVSYSKLLKQRNSLLKQRRWHKEGKYWDQQLADIGEKIDELRQSYIERFRPYLSRLIVEFLPEYDFSFELRSGWSKQDASLADALNRLVEQDTKYGYTTAGPHKADLRILANGEDAKVLLSRGQLKLLVTALKLAQGRFFTDTTSRKCVYLVDDLTAELDRQNQAKLCSALVQSESQVFVTAISEKLTNDYFSEVANNVFHVEHGRITDK</sequence>
<accession>A0A432ZT70</accession>
<dbReference type="InterPro" id="IPR001238">
    <property type="entry name" value="DNA-binding_RecF"/>
</dbReference>
<dbReference type="AlphaFoldDB" id="A0A432ZT70"/>
<keyword evidence="12" id="KW-1185">Reference proteome</keyword>
<dbReference type="Proteomes" id="UP000287996">
    <property type="component" value="Unassembled WGS sequence"/>
</dbReference>
<evidence type="ECO:0000256" key="1">
    <source>
        <dbReference type="ARBA" id="ARBA00004496"/>
    </source>
</evidence>
<dbReference type="Pfam" id="PF02463">
    <property type="entry name" value="SMC_N"/>
    <property type="match status" value="1"/>
</dbReference>
<comment type="function">
    <text evidence="9">The RecF protein is involved in DNA metabolism; it is required for DNA replication and normal SOS inducibility. RecF binds preferentially to single-stranded, linear DNA. It also seems to bind ATP.</text>
</comment>
<dbReference type="EMBL" id="PIQH01000002">
    <property type="protein sequence ID" value="RUO81031.1"/>
    <property type="molecule type" value="Genomic_DNA"/>
</dbReference>
<feature type="binding site" evidence="9">
    <location>
        <begin position="30"/>
        <end position="37"/>
    </location>
    <ligand>
        <name>ATP</name>
        <dbReference type="ChEBI" id="CHEBI:30616"/>
    </ligand>
</feature>
<dbReference type="GO" id="GO:0006260">
    <property type="term" value="P:DNA replication"/>
    <property type="evidence" value="ECO:0007669"/>
    <property type="project" value="UniProtKB-UniRule"/>
</dbReference>
<dbReference type="Gene3D" id="1.20.1050.90">
    <property type="entry name" value="RecF/RecN/SMC, N-terminal domain"/>
    <property type="match status" value="1"/>
</dbReference>
<name>A0A432ZT70_9GAMM</name>
<feature type="domain" description="RecF/RecN/SMC N-terminal" evidence="10">
    <location>
        <begin position="2"/>
        <end position="356"/>
    </location>
</feature>
<keyword evidence="9" id="KW-0234">DNA repair</keyword>
<comment type="similarity">
    <text evidence="2 9">Belongs to the RecF family.</text>
</comment>
<evidence type="ECO:0000256" key="3">
    <source>
        <dbReference type="ARBA" id="ARBA00020170"/>
    </source>
</evidence>
<protein>
    <recommendedName>
        <fullName evidence="3 9">DNA replication and repair protein RecF</fullName>
    </recommendedName>
</protein>
<dbReference type="InterPro" id="IPR018078">
    <property type="entry name" value="DNA-binding_RecF_CS"/>
</dbReference>
<dbReference type="GO" id="GO:0009432">
    <property type="term" value="P:SOS response"/>
    <property type="evidence" value="ECO:0007669"/>
    <property type="project" value="UniProtKB-UniRule"/>
</dbReference>
<dbReference type="InterPro" id="IPR042174">
    <property type="entry name" value="RecF_2"/>
</dbReference>
<comment type="caution">
    <text evidence="11">The sequence shown here is derived from an EMBL/GenBank/DDBJ whole genome shotgun (WGS) entry which is preliminary data.</text>
</comment>
<evidence type="ECO:0000259" key="10">
    <source>
        <dbReference type="Pfam" id="PF02463"/>
    </source>
</evidence>
<dbReference type="InterPro" id="IPR003395">
    <property type="entry name" value="RecF/RecN/SMC_N"/>
</dbReference>
<gene>
    <name evidence="9" type="primary">recF</name>
    <name evidence="11" type="ORF">CWI84_02650</name>
</gene>
<evidence type="ECO:0000256" key="2">
    <source>
        <dbReference type="ARBA" id="ARBA00008016"/>
    </source>
</evidence>
<evidence type="ECO:0000256" key="9">
    <source>
        <dbReference type="HAMAP-Rule" id="MF_00365"/>
    </source>
</evidence>
<comment type="subcellular location">
    <subcellularLocation>
        <location evidence="1 9">Cytoplasm</location>
    </subcellularLocation>
</comment>
<keyword evidence="9" id="KW-0227">DNA damage</keyword>
<keyword evidence="7 9" id="KW-0067">ATP-binding</keyword>
<dbReference type="GO" id="GO:0003697">
    <property type="term" value="F:single-stranded DNA binding"/>
    <property type="evidence" value="ECO:0007669"/>
    <property type="project" value="UniProtKB-UniRule"/>
</dbReference>
<evidence type="ECO:0000256" key="5">
    <source>
        <dbReference type="ARBA" id="ARBA00022705"/>
    </source>
</evidence>
<keyword evidence="4 9" id="KW-0963">Cytoplasm</keyword>
<evidence type="ECO:0000313" key="11">
    <source>
        <dbReference type="EMBL" id="RUO81031.1"/>
    </source>
</evidence>
<keyword evidence="5 9" id="KW-0235">DNA replication</keyword>
<dbReference type="SUPFAM" id="SSF52540">
    <property type="entry name" value="P-loop containing nucleoside triphosphate hydrolases"/>
    <property type="match status" value="1"/>
</dbReference>
<dbReference type="OrthoDB" id="9803889at2"/>
<evidence type="ECO:0000256" key="6">
    <source>
        <dbReference type="ARBA" id="ARBA00022741"/>
    </source>
</evidence>